<name>A0A846R2R7_9FLAO</name>
<evidence type="ECO:0000313" key="14">
    <source>
        <dbReference type="Proteomes" id="UP000590442"/>
    </source>
</evidence>
<evidence type="ECO:0000256" key="10">
    <source>
        <dbReference type="SAM" id="SignalP"/>
    </source>
</evidence>
<evidence type="ECO:0000256" key="9">
    <source>
        <dbReference type="RuleBase" id="RU003357"/>
    </source>
</evidence>
<comment type="caution">
    <text evidence="13">The sequence shown here is derived from an EMBL/GenBank/DDBJ whole genome shotgun (WGS) entry which is preliminary data.</text>
</comment>
<keyword evidence="5 9" id="KW-0798">TonB box</keyword>
<dbReference type="RefSeq" id="WP_167965080.1">
    <property type="nucleotide sequence ID" value="NZ_JAATJJ010000002.1"/>
</dbReference>
<evidence type="ECO:0000256" key="8">
    <source>
        <dbReference type="PROSITE-ProRule" id="PRU01360"/>
    </source>
</evidence>
<organism evidence="13 14">
    <name type="scientific">Saonia flava</name>
    <dbReference type="NCBI Taxonomy" id="523696"/>
    <lineage>
        <taxon>Bacteria</taxon>
        <taxon>Pseudomonadati</taxon>
        <taxon>Bacteroidota</taxon>
        <taxon>Flavobacteriia</taxon>
        <taxon>Flavobacteriales</taxon>
        <taxon>Flavobacteriaceae</taxon>
        <taxon>Saonia</taxon>
    </lineage>
</organism>
<dbReference type="Proteomes" id="UP000590442">
    <property type="component" value="Unassembled WGS sequence"/>
</dbReference>
<evidence type="ECO:0000256" key="7">
    <source>
        <dbReference type="ARBA" id="ARBA00023237"/>
    </source>
</evidence>
<keyword evidence="10" id="KW-0732">Signal</keyword>
<comment type="subcellular location">
    <subcellularLocation>
        <location evidence="1 8">Cell outer membrane</location>
        <topology evidence="1 8">Multi-pass membrane protein</topology>
    </subcellularLocation>
</comment>
<dbReference type="AlphaFoldDB" id="A0A846R2R7"/>
<dbReference type="InterPro" id="IPR037066">
    <property type="entry name" value="Plug_dom_sf"/>
</dbReference>
<dbReference type="EMBL" id="JAATJJ010000002">
    <property type="protein sequence ID" value="NJB72245.1"/>
    <property type="molecule type" value="Genomic_DNA"/>
</dbReference>
<dbReference type="Gene3D" id="2.60.40.1120">
    <property type="entry name" value="Carboxypeptidase-like, regulatory domain"/>
    <property type="match status" value="1"/>
</dbReference>
<evidence type="ECO:0000256" key="6">
    <source>
        <dbReference type="ARBA" id="ARBA00023136"/>
    </source>
</evidence>
<gene>
    <name evidence="13" type="ORF">GGR42_002736</name>
</gene>
<evidence type="ECO:0000256" key="2">
    <source>
        <dbReference type="ARBA" id="ARBA00022448"/>
    </source>
</evidence>
<dbReference type="Pfam" id="PF13715">
    <property type="entry name" value="CarbopepD_reg_2"/>
    <property type="match status" value="1"/>
</dbReference>
<dbReference type="NCBIfam" id="TIGR04056">
    <property type="entry name" value="OMP_RagA_SusC"/>
    <property type="match status" value="1"/>
</dbReference>
<evidence type="ECO:0000259" key="11">
    <source>
        <dbReference type="Pfam" id="PF00593"/>
    </source>
</evidence>
<dbReference type="Pfam" id="PF07715">
    <property type="entry name" value="Plug"/>
    <property type="match status" value="1"/>
</dbReference>
<dbReference type="InterPro" id="IPR008969">
    <property type="entry name" value="CarboxyPept-like_regulatory"/>
</dbReference>
<dbReference type="InterPro" id="IPR039426">
    <property type="entry name" value="TonB-dep_rcpt-like"/>
</dbReference>
<evidence type="ECO:0000259" key="12">
    <source>
        <dbReference type="Pfam" id="PF07715"/>
    </source>
</evidence>
<keyword evidence="3 8" id="KW-1134">Transmembrane beta strand</keyword>
<dbReference type="InterPro" id="IPR000531">
    <property type="entry name" value="Beta-barrel_TonB"/>
</dbReference>
<keyword evidence="2 8" id="KW-0813">Transport</keyword>
<keyword evidence="4 8" id="KW-0812">Transmembrane</keyword>
<evidence type="ECO:0000256" key="5">
    <source>
        <dbReference type="ARBA" id="ARBA00023077"/>
    </source>
</evidence>
<dbReference type="NCBIfam" id="TIGR04057">
    <property type="entry name" value="SusC_RagA_signa"/>
    <property type="match status" value="1"/>
</dbReference>
<dbReference type="SUPFAM" id="SSF56935">
    <property type="entry name" value="Porins"/>
    <property type="match status" value="1"/>
</dbReference>
<dbReference type="InterPro" id="IPR036942">
    <property type="entry name" value="Beta-barrel_TonB_sf"/>
</dbReference>
<feature type="domain" description="TonB-dependent receptor-like beta-barrel" evidence="11">
    <location>
        <begin position="411"/>
        <end position="978"/>
    </location>
</feature>
<evidence type="ECO:0000256" key="1">
    <source>
        <dbReference type="ARBA" id="ARBA00004571"/>
    </source>
</evidence>
<sequence length="1012" mass="111898">MTNYLMRNILVNRKWHFLFFFLVLTYSLSAQDVSVSGTVTDDSNFPLAGVSVVVKGTATGTTTNFDGLYTITVPSNATLQFSYLGFVAQEVAVNGRSSVNIAMIEDTQLLDEVVVVGYGTMERANVTGAITTVDVEEVAKVPVPNVVESLRGQVAGLQVTRTSGTPGSSPTFKIRGNNSLGASTSGSDLIDQNNTPLIVVDGVPLVNQSLSEFNTDDIESINILKDAGSASIYGTSGANGVVLITTKSGRAGRARVQVTTSTGFVDLVQTPDVMTGDQLLKTFIDISKAGDPNAPNPATILGLFDATVEYPNYIAGKEINWHDQVTRTGIQNTAGITFTGGSELGTFYLAGNMYNETGPIDGADYKRYSFRFNGELNVNDWFKMGSRVQFSKSKADQRAIELDLTLNAAIQTSPYGNLYDEDGNFTKFTTEDRFAINPLHQLKEGLFDREVDRIYINPYIEMQLADGLTYNLNSFVEQRDEFTGEFRSSQFTDGANSEGEIQDTETTTYLLDNILTYKKNWGDHGINANFVFGFQQFEWRRSIMFGENTASDELGYMGIGSAPQAMERFELQSDDWGKLYLASRLGYNYGGKYSLTLTLRRDTSSKFEGDNRVGWFPSAALAWNAHAEDWWFGGDALNQLKFRFSYGELGNDNVPSFSSTAGSQLVTLLDGTTAFRQNNVAGNKNIKWETSKQLNAGLDYGLFNNRISGSVEVYRTNTTDVLLFQNIPPALNNGFAFYPSNIGETKNEGIEASLKADVISTDDFGWTATVNWATSKNEIVSLNTTLSGTNDDIDNGWFIGQDIREIYGFKYEGVYQLNETPAVTHFGNTPQPGDGKYADVNGDGNIDFDDRTFLGNPTPDWYGGFNNVFRYKDVELSVLLEAVQGVSRINGIYGSYNQTRGNSVYINYWTPENPTNDYPRVGDGSHLTNGGQFRNSIHVEDASFVALRNVSLSYSFPKKHLENTFLNDVRFSVRGNNLYYWTDYKNAYSPEQDNIGQYPISRNWSLGVNLTF</sequence>
<evidence type="ECO:0000256" key="4">
    <source>
        <dbReference type="ARBA" id="ARBA00022692"/>
    </source>
</evidence>
<comment type="similarity">
    <text evidence="8 9">Belongs to the TonB-dependent receptor family.</text>
</comment>
<feature type="domain" description="TonB-dependent receptor plug" evidence="12">
    <location>
        <begin position="124"/>
        <end position="241"/>
    </location>
</feature>
<dbReference type="Gene3D" id="2.170.130.10">
    <property type="entry name" value="TonB-dependent receptor, plug domain"/>
    <property type="match status" value="1"/>
</dbReference>
<dbReference type="InterPro" id="IPR023997">
    <property type="entry name" value="TonB-dep_OMP_SusC/RagA_CS"/>
</dbReference>
<protein>
    <submittedName>
        <fullName evidence="13">TonB-linked SusC/RagA family outer membrane protein</fullName>
    </submittedName>
</protein>
<feature type="signal peptide" evidence="10">
    <location>
        <begin position="1"/>
        <end position="30"/>
    </location>
</feature>
<dbReference type="Pfam" id="PF00593">
    <property type="entry name" value="TonB_dep_Rec_b-barrel"/>
    <property type="match status" value="1"/>
</dbReference>
<evidence type="ECO:0000256" key="3">
    <source>
        <dbReference type="ARBA" id="ARBA00022452"/>
    </source>
</evidence>
<feature type="chain" id="PRO_5032788432" evidence="10">
    <location>
        <begin position="31"/>
        <end position="1012"/>
    </location>
</feature>
<dbReference type="InterPro" id="IPR023996">
    <property type="entry name" value="TonB-dep_OMP_SusC/RagA"/>
</dbReference>
<accession>A0A846R2R7</accession>
<proteinExistence type="inferred from homology"/>
<keyword evidence="6 8" id="KW-0472">Membrane</keyword>
<dbReference type="SUPFAM" id="SSF49464">
    <property type="entry name" value="Carboxypeptidase regulatory domain-like"/>
    <property type="match status" value="1"/>
</dbReference>
<keyword evidence="7 8" id="KW-0998">Cell outer membrane</keyword>
<dbReference type="PROSITE" id="PS52016">
    <property type="entry name" value="TONB_DEPENDENT_REC_3"/>
    <property type="match status" value="1"/>
</dbReference>
<dbReference type="GO" id="GO:0009279">
    <property type="term" value="C:cell outer membrane"/>
    <property type="evidence" value="ECO:0007669"/>
    <property type="project" value="UniProtKB-SubCell"/>
</dbReference>
<reference evidence="13 14" key="1">
    <citation type="submission" date="2020-03" db="EMBL/GenBank/DDBJ databases">
        <title>Genomic Encyclopedia of Type Strains, Phase IV (KMG-IV): sequencing the most valuable type-strain genomes for metagenomic binning, comparative biology and taxonomic classification.</title>
        <authorList>
            <person name="Goeker M."/>
        </authorList>
    </citation>
    <scope>NUCLEOTIDE SEQUENCE [LARGE SCALE GENOMIC DNA]</scope>
    <source>
        <strain evidence="13 14">DSM 29762</strain>
    </source>
</reference>
<dbReference type="Gene3D" id="2.40.170.20">
    <property type="entry name" value="TonB-dependent receptor, beta-barrel domain"/>
    <property type="match status" value="1"/>
</dbReference>
<evidence type="ECO:0000313" key="13">
    <source>
        <dbReference type="EMBL" id="NJB72245.1"/>
    </source>
</evidence>
<keyword evidence="14" id="KW-1185">Reference proteome</keyword>
<dbReference type="InterPro" id="IPR012910">
    <property type="entry name" value="Plug_dom"/>
</dbReference>